<evidence type="ECO:0000256" key="13">
    <source>
        <dbReference type="RuleBase" id="RU361168"/>
    </source>
</evidence>
<dbReference type="SUPFAM" id="SSF51445">
    <property type="entry name" value="(Trans)glycosidases"/>
    <property type="match status" value="1"/>
</dbReference>
<evidence type="ECO:0000256" key="5">
    <source>
        <dbReference type="ARBA" id="ARBA00022525"/>
    </source>
</evidence>
<comment type="caution">
    <text evidence="15">The sequence shown here is derived from an EMBL/GenBank/DDBJ whole genome shotgun (WGS) entry which is preliminary data.</text>
</comment>
<name>A0AAW0BAX6_9AGAR</name>
<comment type="catalytic activity">
    <reaction evidence="1 13">
        <text>Hydrolysis of terminal, non-reducing alpha-D-galactose residues in alpha-D-galactosides, including galactose oligosaccharides, galactomannans and galactolipids.</text>
        <dbReference type="EC" id="3.2.1.22"/>
    </reaction>
</comment>
<dbReference type="GO" id="GO:0004557">
    <property type="term" value="F:alpha-galactosidase activity"/>
    <property type="evidence" value="ECO:0007669"/>
    <property type="project" value="UniProtKB-EC"/>
</dbReference>
<dbReference type="Gene3D" id="2.60.120.260">
    <property type="entry name" value="Galactose-binding domain-like"/>
    <property type="match status" value="1"/>
</dbReference>
<dbReference type="FunFam" id="2.60.40.1180:FF:000008">
    <property type="entry name" value="Alpha-galactosidase"/>
    <property type="match status" value="1"/>
</dbReference>
<feature type="domain" description="Alpha galactosidase C-terminal" evidence="14">
    <location>
        <begin position="341"/>
        <end position="413"/>
    </location>
</feature>
<dbReference type="CDD" id="cd04081">
    <property type="entry name" value="CBM35_galactosidase-like"/>
    <property type="match status" value="1"/>
</dbReference>
<dbReference type="CDD" id="cd14792">
    <property type="entry name" value="GH27"/>
    <property type="match status" value="1"/>
</dbReference>
<evidence type="ECO:0000256" key="8">
    <source>
        <dbReference type="ARBA" id="ARBA00023157"/>
    </source>
</evidence>
<keyword evidence="11 13" id="KW-0326">Glycosidase</keyword>
<evidence type="ECO:0000256" key="1">
    <source>
        <dbReference type="ARBA" id="ARBA00001255"/>
    </source>
</evidence>
<keyword evidence="6" id="KW-0732">Signal</keyword>
<evidence type="ECO:0000256" key="2">
    <source>
        <dbReference type="ARBA" id="ARBA00004613"/>
    </source>
</evidence>
<keyword evidence="7 13" id="KW-0378">Hydrolase</keyword>
<dbReference type="GO" id="GO:0000272">
    <property type="term" value="P:polysaccharide catabolic process"/>
    <property type="evidence" value="ECO:0007669"/>
    <property type="project" value="UniProtKB-KW"/>
</dbReference>
<organism evidence="15 16">
    <name type="scientific">Favolaschia claudopus</name>
    <dbReference type="NCBI Taxonomy" id="2862362"/>
    <lineage>
        <taxon>Eukaryota</taxon>
        <taxon>Fungi</taxon>
        <taxon>Dikarya</taxon>
        <taxon>Basidiomycota</taxon>
        <taxon>Agaricomycotina</taxon>
        <taxon>Agaricomycetes</taxon>
        <taxon>Agaricomycetidae</taxon>
        <taxon>Agaricales</taxon>
        <taxon>Marasmiineae</taxon>
        <taxon>Mycenaceae</taxon>
        <taxon>Favolaschia</taxon>
    </lineage>
</organism>
<sequence>MPPWRSYPLALIVSTMPSQWKLLKALVSLAFPCVVAALNNGVGVKPAMGWNPYNAFACSTTEAMYHTQAQSVVSLGLLAVGYQYINLDCGWQATSRDSAGKFQWSNKTLPAGVPALATFVHNLGLKFGVYTDLGVFACDTVGGTAHFIGSLGHETSDVASYASWGADYVKVDNCFAVNSTDFVDFDPPISIKDHFTTMRDALAAAGRPILFSACEWGVQDPARWPGGSVANSWRISNDIGPPNTWDNIFRIMNQVVPITGFAAPGGFNDLDMLEVGNSGLTTAEQQTHFAFWAATKSPLIISTDLTKASTQTLNILKNTRIISLNQDALGKSIAFKRRYTNDHDIWSGPLSDGSTVALVINWQSSSRSLTFNLADVGFSSATATDLITGTSLGKVTTSITQTVSAHGSMVLKLTNGIAAPTPTFTFYPAASGTLAGGATTRAVNSSITVVGFVGNGGTLTLSNVDGGASGGTKLLSFDYINGDVTFSNTACSNCRNTLVSVNGGTGVQVQMPISAQSWDILLSGYLVSLPGFKAGKTNTITLSNPSAFTPDFYRVGVAV</sequence>
<keyword evidence="16" id="KW-1185">Reference proteome</keyword>
<evidence type="ECO:0000259" key="14">
    <source>
        <dbReference type="Pfam" id="PF17801"/>
    </source>
</evidence>
<comment type="similarity">
    <text evidence="3 13">Belongs to the glycosyl hydrolase 27 family.</text>
</comment>
<dbReference type="PANTHER" id="PTHR11452">
    <property type="entry name" value="ALPHA-GALACTOSIDASE/ALPHA-N-ACETYLGALACTOSAMINIDASE"/>
    <property type="match status" value="1"/>
</dbReference>
<evidence type="ECO:0000256" key="9">
    <source>
        <dbReference type="ARBA" id="ARBA00023180"/>
    </source>
</evidence>
<keyword evidence="12" id="KW-0624">Polysaccharide degradation</keyword>
<gene>
    <name evidence="15" type="ORF">R3P38DRAFT_2959602</name>
</gene>
<keyword evidence="5" id="KW-0964">Secreted</keyword>
<dbReference type="PRINTS" id="PR00740">
    <property type="entry name" value="GLHYDRLASE27"/>
</dbReference>
<evidence type="ECO:0000313" key="15">
    <source>
        <dbReference type="EMBL" id="KAK7022139.1"/>
    </source>
</evidence>
<dbReference type="InterPro" id="IPR013780">
    <property type="entry name" value="Glyco_hydro_b"/>
</dbReference>
<dbReference type="InterPro" id="IPR013785">
    <property type="entry name" value="Aldolase_TIM"/>
</dbReference>
<dbReference type="Pfam" id="PF16499">
    <property type="entry name" value="Melibiase_2"/>
    <property type="match status" value="1"/>
</dbReference>
<dbReference type="InterPro" id="IPR017853">
    <property type="entry name" value="GH"/>
</dbReference>
<dbReference type="Pfam" id="PF17801">
    <property type="entry name" value="Melibiase_C"/>
    <property type="match status" value="1"/>
</dbReference>
<protein>
    <recommendedName>
        <fullName evidence="4 13">Alpha-galactosidase</fullName>
        <ecNumber evidence="4 13">3.2.1.22</ecNumber>
    </recommendedName>
    <alternativeName>
        <fullName evidence="13">Melibiase</fullName>
    </alternativeName>
</protein>
<evidence type="ECO:0000256" key="3">
    <source>
        <dbReference type="ARBA" id="ARBA00009743"/>
    </source>
</evidence>
<evidence type="ECO:0000256" key="4">
    <source>
        <dbReference type="ARBA" id="ARBA00012755"/>
    </source>
</evidence>
<dbReference type="AlphaFoldDB" id="A0AAW0BAX6"/>
<evidence type="ECO:0000256" key="7">
    <source>
        <dbReference type="ARBA" id="ARBA00022801"/>
    </source>
</evidence>
<comment type="subcellular location">
    <subcellularLocation>
        <location evidence="2">Secreted</location>
    </subcellularLocation>
</comment>
<evidence type="ECO:0000256" key="6">
    <source>
        <dbReference type="ARBA" id="ARBA00022729"/>
    </source>
</evidence>
<evidence type="ECO:0000256" key="12">
    <source>
        <dbReference type="ARBA" id="ARBA00023326"/>
    </source>
</evidence>
<dbReference type="EC" id="3.2.1.22" evidence="4 13"/>
<dbReference type="Gene3D" id="3.20.20.70">
    <property type="entry name" value="Aldolase class I"/>
    <property type="match status" value="1"/>
</dbReference>
<dbReference type="InterPro" id="IPR002241">
    <property type="entry name" value="Glyco_hydro_27"/>
</dbReference>
<reference evidence="15 16" key="1">
    <citation type="journal article" date="2024" name="J Genomics">
        <title>Draft genome sequencing and assembly of Favolaschia claudopus CIRM-BRFM 2984 isolated from oak limbs.</title>
        <authorList>
            <person name="Navarro D."/>
            <person name="Drula E."/>
            <person name="Chaduli D."/>
            <person name="Cazenave R."/>
            <person name="Ahrendt S."/>
            <person name="Wang J."/>
            <person name="Lipzen A."/>
            <person name="Daum C."/>
            <person name="Barry K."/>
            <person name="Grigoriev I.V."/>
            <person name="Favel A."/>
            <person name="Rosso M.N."/>
            <person name="Martin F."/>
        </authorList>
    </citation>
    <scope>NUCLEOTIDE SEQUENCE [LARGE SCALE GENOMIC DNA]</scope>
    <source>
        <strain evidence="15 16">CIRM-BRFM 2984</strain>
    </source>
</reference>
<accession>A0AAW0BAX6</accession>
<keyword evidence="9" id="KW-0325">Glycoprotein</keyword>
<dbReference type="SUPFAM" id="SSF51011">
    <property type="entry name" value="Glycosyl hydrolase domain"/>
    <property type="match status" value="1"/>
</dbReference>
<dbReference type="EMBL" id="JAWWNJ010000037">
    <property type="protein sequence ID" value="KAK7022139.1"/>
    <property type="molecule type" value="Genomic_DNA"/>
</dbReference>
<evidence type="ECO:0000256" key="11">
    <source>
        <dbReference type="ARBA" id="ARBA00023295"/>
    </source>
</evidence>
<dbReference type="InterPro" id="IPR041233">
    <property type="entry name" value="Melibiase_C"/>
</dbReference>
<dbReference type="GO" id="GO:0005576">
    <property type="term" value="C:extracellular region"/>
    <property type="evidence" value="ECO:0007669"/>
    <property type="project" value="UniProtKB-SubCell"/>
</dbReference>
<dbReference type="Proteomes" id="UP001362999">
    <property type="component" value="Unassembled WGS sequence"/>
</dbReference>
<proteinExistence type="inferred from homology"/>
<dbReference type="PANTHER" id="PTHR11452:SF75">
    <property type="entry name" value="ALPHA-GALACTOSIDASE MEL1"/>
    <property type="match status" value="1"/>
</dbReference>
<evidence type="ECO:0000256" key="10">
    <source>
        <dbReference type="ARBA" id="ARBA00023277"/>
    </source>
</evidence>
<keyword evidence="8 13" id="KW-1015">Disulfide bond</keyword>
<evidence type="ECO:0000313" key="16">
    <source>
        <dbReference type="Proteomes" id="UP001362999"/>
    </source>
</evidence>
<dbReference type="Gene3D" id="2.60.40.1180">
    <property type="entry name" value="Golgi alpha-mannosidase II"/>
    <property type="match status" value="1"/>
</dbReference>
<dbReference type="FunFam" id="3.20.20.70:FF:000197">
    <property type="entry name" value="Alpha-galactosidase"/>
    <property type="match status" value="1"/>
</dbReference>
<keyword evidence="10" id="KW-0119">Carbohydrate metabolism</keyword>